<sequence>MSKPTTYTQREILSGDSTPAYNKANDVNKSGDIQKELTIGLQDLDYAVKYYFDEVIKPTIDDFGSKRQVPVMYGSPERWKNIQEDGYFRDREGKIMAPIIAYKRTAVTKNRALGNKVDANHPQIYYTQEVKYTQENRYDQFSKLTNRVPVRTFVNTVMADYVDITYEVVVWTDFVEQMNNIVESIMYSEGSFWGEKERFKFRAKIDSFTNTTDALQDSERVVRTNFTITLFGYIVPDAINKQLSEKLSDKTFSTAEMVLETGVDNTSEMFRLAAEGAKDTGLTLGPNRTTIQQTVVNTTSVTGDVLVYLGTNKALEANPTDTTTVVFASATFLTAPSGLPATSKTSFTYFVNGQLVEPTAVTSFTDNNNGTCTLVIDVAQLGFTLALTDEIVAIGKFQ</sequence>
<dbReference type="EMBL" id="LR796421">
    <property type="protein sequence ID" value="CAB4143654.1"/>
    <property type="molecule type" value="Genomic_DNA"/>
</dbReference>
<organism evidence="1">
    <name type="scientific">uncultured Caudovirales phage</name>
    <dbReference type="NCBI Taxonomy" id="2100421"/>
    <lineage>
        <taxon>Viruses</taxon>
        <taxon>Duplodnaviria</taxon>
        <taxon>Heunggongvirae</taxon>
        <taxon>Uroviricota</taxon>
        <taxon>Caudoviricetes</taxon>
        <taxon>Peduoviridae</taxon>
        <taxon>Maltschvirus</taxon>
        <taxon>Maltschvirus maltsch</taxon>
    </lineage>
</organism>
<proteinExistence type="predicted"/>
<name>A0A6J5MA95_9CAUD</name>
<protein>
    <submittedName>
        <fullName evidence="1">Uncharacterized protein</fullName>
    </submittedName>
</protein>
<reference evidence="1" key="1">
    <citation type="submission" date="2020-04" db="EMBL/GenBank/DDBJ databases">
        <authorList>
            <person name="Chiriac C."/>
            <person name="Salcher M."/>
            <person name="Ghai R."/>
            <person name="Kavagutti S V."/>
        </authorList>
    </citation>
    <scope>NUCLEOTIDE SEQUENCE</scope>
</reference>
<gene>
    <name evidence="1" type="ORF">UFOVP450_191</name>
</gene>
<accession>A0A6J5MA95</accession>
<evidence type="ECO:0000313" key="1">
    <source>
        <dbReference type="EMBL" id="CAB4143654.1"/>
    </source>
</evidence>